<accession>A0A3S4TVM4</accession>
<keyword evidence="1" id="KW-0472">Membrane</keyword>
<evidence type="ECO:0000313" key="3">
    <source>
        <dbReference type="Proteomes" id="UP000274578"/>
    </source>
</evidence>
<dbReference type="EMBL" id="LR134384">
    <property type="protein sequence ID" value="VEH14204.1"/>
    <property type="molecule type" value="Genomic_DNA"/>
</dbReference>
<organism evidence="2 3">
    <name type="scientific">Segatella oris</name>
    <dbReference type="NCBI Taxonomy" id="28135"/>
    <lineage>
        <taxon>Bacteria</taxon>
        <taxon>Pseudomonadati</taxon>
        <taxon>Bacteroidota</taxon>
        <taxon>Bacteroidia</taxon>
        <taxon>Bacteroidales</taxon>
        <taxon>Prevotellaceae</taxon>
        <taxon>Segatella</taxon>
    </lineage>
</organism>
<name>A0A3S4TVM4_9BACT</name>
<sequence length="179" mass="19907">MLCTRWPIINATKIETIIGMKLAKHHNLWLTLCVLGLVVICFLSISAPIRFKKEQGIREQAVINRLAKIRAAELKYYRIHKVYTGDFSVLIKGGYLADSLQYIPYSDGKRFDLAATVQVSKSGRQLPLAECGATYDTYLNGLDENSIANLIEKANESGRYAGIRIGDIAAGDSRLSINK</sequence>
<feature type="transmembrane region" description="Helical" evidence="1">
    <location>
        <begin position="28"/>
        <end position="49"/>
    </location>
</feature>
<dbReference type="RefSeq" id="WP_004377671.1">
    <property type="nucleotide sequence ID" value="NZ_CAUQRS010000002.1"/>
</dbReference>
<dbReference type="GeneID" id="85011097"/>
<dbReference type="AlphaFoldDB" id="A0A3S4TVM4"/>
<dbReference type="KEGG" id="poc:NCTC13071_00171"/>
<gene>
    <name evidence="2" type="ORF">NCTC13071_00171</name>
</gene>
<reference evidence="2 3" key="1">
    <citation type="submission" date="2018-12" db="EMBL/GenBank/DDBJ databases">
        <authorList>
            <consortium name="Pathogen Informatics"/>
        </authorList>
    </citation>
    <scope>NUCLEOTIDE SEQUENCE [LARGE SCALE GENOMIC DNA]</scope>
    <source>
        <strain evidence="2 3">NCTC13071</strain>
    </source>
</reference>
<keyword evidence="1" id="KW-0812">Transmembrane</keyword>
<evidence type="ECO:0000313" key="2">
    <source>
        <dbReference type="EMBL" id="VEH14204.1"/>
    </source>
</evidence>
<keyword evidence="1" id="KW-1133">Transmembrane helix</keyword>
<proteinExistence type="predicted"/>
<dbReference type="Proteomes" id="UP000274578">
    <property type="component" value="Chromosome 1"/>
</dbReference>
<evidence type="ECO:0000256" key="1">
    <source>
        <dbReference type="SAM" id="Phobius"/>
    </source>
</evidence>
<protein>
    <submittedName>
        <fullName evidence="2">Uncharacterized protein</fullName>
    </submittedName>
</protein>